<dbReference type="SUPFAM" id="SSF50447">
    <property type="entry name" value="Translation proteins"/>
    <property type="match status" value="1"/>
</dbReference>
<evidence type="ECO:0000313" key="14">
    <source>
        <dbReference type="EMBL" id="QCQ21791.1"/>
    </source>
</evidence>
<organism evidence="14 15">
    <name type="scientific">Desulfoglaeba alkanexedens ALDC</name>
    <dbReference type="NCBI Taxonomy" id="980445"/>
    <lineage>
        <taxon>Bacteria</taxon>
        <taxon>Pseudomonadati</taxon>
        <taxon>Thermodesulfobacteriota</taxon>
        <taxon>Syntrophobacteria</taxon>
        <taxon>Syntrophobacterales</taxon>
        <taxon>Syntrophobacteraceae</taxon>
        <taxon>Desulfoglaeba</taxon>
    </lineage>
</organism>
<feature type="domain" description="Alanyl-transfer RNA synthetases family profile" evidence="13">
    <location>
        <begin position="1"/>
        <end position="719"/>
    </location>
</feature>
<dbReference type="HAMAP" id="MF_00036_B">
    <property type="entry name" value="Ala_tRNA_synth_B"/>
    <property type="match status" value="1"/>
</dbReference>
<dbReference type="GO" id="GO:0000049">
    <property type="term" value="F:tRNA binding"/>
    <property type="evidence" value="ECO:0007669"/>
    <property type="project" value="UniProtKB-KW"/>
</dbReference>
<feature type="binding site" evidence="11">
    <location>
        <position position="574"/>
    </location>
    <ligand>
        <name>Zn(2+)</name>
        <dbReference type="ChEBI" id="CHEBI:29105"/>
    </ligand>
</feature>
<evidence type="ECO:0000256" key="11">
    <source>
        <dbReference type="HAMAP-Rule" id="MF_00036"/>
    </source>
</evidence>
<proteinExistence type="inferred from homology"/>
<evidence type="ECO:0000256" key="7">
    <source>
        <dbReference type="ARBA" id="ARBA00022840"/>
    </source>
</evidence>
<dbReference type="InterPro" id="IPR018165">
    <property type="entry name" value="Ala-tRNA-synth_IIc_core"/>
</dbReference>
<dbReference type="AlphaFoldDB" id="A0A4V1ERI8"/>
<dbReference type="Pfam" id="PF01411">
    <property type="entry name" value="tRNA-synt_2c"/>
    <property type="match status" value="1"/>
</dbReference>
<comment type="subcellular location">
    <subcellularLocation>
        <location evidence="11">Cytoplasm</location>
    </subcellularLocation>
</comment>
<dbReference type="Gene3D" id="6.10.250.550">
    <property type="match status" value="1"/>
</dbReference>
<reference evidence="14 15" key="1">
    <citation type="submission" date="2019-05" db="EMBL/GenBank/DDBJ databases">
        <title>The Complete Genome Sequence of the n-alkane-degrading Desulfoglaeba alkanexedens ALDC reveals multiple alkylsuccinate synthase gene clusters.</title>
        <authorList>
            <person name="Callaghan A.V."/>
            <person name="Davidova I.A."/>
            <person name="Duncan K.E."/>
            <person name="Morris B."/>
            <person name="McInerney M.J."/>
        </authorList>
    </citation>
    <scope>NUCLEOTIDE SEQUENCE [LARGE SCALE GENOMIC DNA]</scope>
    <source>
        <strain evidence="14 15">ALDC</strain>
    </source>
</reference>
<dbReference type="SUPFAM" id="SSF101353">
    <property type="entry name" value="Putative anticodon-binding domain of alanyl-tRNA synthetase (AlaRS)"/>
    <property type="match status" value="1"/>
</dbReference>
<keyword evidence="15" id="KW-1185">Reference proteome</keyword>
<keyword evidence="12" id="KW-0175">Coiled coil</keyword>
<feature type="binding site" evidence="11">
    <location>
        <position position="676"/>
    </location>
    <ligand>
        <name>Zn(2+)</name>
        <dbReference type="ChEBI" id="CHEBI:29105"/>
    </ligand>
</feature>
<dbReference type="InterPro" id="IPR018164">
    <property type="entry name" value="Ala-tRNA-synth_IIc_N"/>
</dbReference>
<evidence type="ECO:0000256" key="5">
    <source>
        <dbReference type="ARBA" id="ARBA00022741"/>
    </source>
</evidence>
<dbReference type="PANTHER" id="PTHR11777">
    <property type="entry name" value="ALANYL-TRNA SYNTHETASE"/>
    <property type="match status" value="1"/>
</dbReference>
<dbReference type="OrthoDB" id="9803884at2"/>
<feature type="coiled-coil region" evidence="12">
    <location>
        <begin position="619"/>
        <end position="646"/>
    </location>
</feature>
<keyword evidence="2 11" id="KW-0820">tRNA-binding</keyword>
<evidence type="ECO:0000256" key="8">
    <source>
        <dbReference type="ARBA" id="ARBA00022884"/>
    </source>
</evidence>
<keyword evidence="11" id="KW-0963">Cytoplasm</keyword>
<comment type="catalytic activity">
    <reaction evidence="11">
        <text>tRNA(Ala) + L-alanine + ATP = L-alanyl-tRNA(Ala) + AMP + diphosphate</text>
        <dbReference type="Rhea" id="RHEA:12540"/>
        <dbReference type="Rhea" id="RHEA-COMP:9657"/>
        <dbReference type="Rhea" id="RHEA-COMP:9923"/>
        <dbReference type="ChEBI" id="CHEBI:30616"/>
        <dbReference type="ChEBI" id="CHEBI:33019"/>
        <dbReference type="ChEBI" id="CHEBI:57972"/>
        <dbReference type="ChEBI" id="CHEBI:78442"/>
        <dbReference type="ChEBI" id="CHEBI:78497"/>
        <dbReference type="ChEBI" id="CHEBI:456215"/>
        <dbReference type="EC" id="6.1.1.7"/>
    </reaction>
</comment>
<dbReference type="PANTHER" id="PTHR11777:SF9">
    <property type="entry name" value="ALANINE--TRNA LIGASE, CYTOPLASMIC"/>
    <property type="match status" value="1"/>
</dbReference>
<evidence type="ECO:0000256" key="10">
    <source>
        <dbReference type="ARBA" id="ARBA00023146"/>
    </source>
</evidence>
<dbReference type="Pfam" id="PF02272">
    <property type="entry name" value="DHHA1"/>
    <property type="match status" value="1"/>
</dbReference>
<dbReference type="InterPro" id="IPR023033">
    <property type="entry name" value="Ala_tRNA_ligase_euk/bac"/>
</dbReference>
<dbReference type="InterPro" id="IPR050058">
    <property type="entry name" value="Ala-tRNA_ligase"/>
</dbReference>
<dbReference type="Gene3D" id="3.30.930.10">
    <property type="entry name" value="Bira Bifunctional Protein, Domain 2"/>
    <property type="match status" value="1"/>
</dbReference>
<keyword evidence="10 11" id="KW-0030">Aminoacyl-tRNA synthetase</keyword>
<dbReference type="Gene3D" id="3.30.980.10">
    <property type="entry name" value="Threonyl-trna Synthetase, Chain A, domain 2"/>
    <property type="match status" value="1"/>
</dbReference>
<dbReference type="InterPro" id="IPR018162">
    <property type="entry name" value="Ala-tRNA-ligase_IIc_anticod-bd"/>
</dbReference>
<dbReference type="FunFam" id="3.30.930.10:FF:000004">
    <property type="entry name" value="Alanine--tRNA ligase"/>
    <property type="match status" value="1"/>
</dbReference>
<evidence type="ECO:0000259" key="13">
    <source>
        <dbReference type="PROSITE" id="PS50860"/>
    </source>
</evidence>
<evidence type="ECO:0000256" key="9">
    <source>
        <dbReference type="ARBA" id="ARBA00022917"/>
    </source>
</evidence>
<dbReference type="RefSeq" id="WP_137423760.1">
    <property type="nucleotide sequence ID" value="NZ_CP040098.1"/>
</dbReference>
<dbReference type="PRINTS" id="PR00980">
    <property type="entry name" value="TRNASYNTHALA"/>
</dbReference>
<keyword evidence="4 11" id="KW-0479">Metal-binding</keyword>
<comment type="similarity">
    <text evidence="1 11">Belongs to the class-II aminoacyl-tRNA synthetase family.</text>
</comment>
<comment type="function">
    <text evidence="11">Catalyzes the attachment of alanine to tRNA(Ala) in a two-step reaction: alanine is first activated by ATP to form Ala-AMP and then transferred to the acceptor end of tRNA(Ala). Also edits incorrectly charged Ser-tRNA(Ala) and Gly-tRNA(Ala) via its editing domain.</text>
</comment>
<keyword evidence="5 11" id="KW-0547">Nucleotide-binding</keyword>
<dbReference type="Gene3D" id="2.40.30.130">
    <property type="match status" value="1"/>
</dbReference>
<dbReference type="InterPro" id="IPR045864">
    <property type="entry name" value="aa-tRNA-synth_II/BPL/LPL"/>
</dbReference>
<evidence type="ECO:0000256" key="6">
    <source>
        <dbReference type="ARBA" id="ARBA00022833"/>
    </source>
</evidence>
<feature type="binding site" evidence="11">
    <location>
        <position position="680"/>
    </location>
    <ligand>
        <name>Zn(2+)</name>
        <dbReference type="ChEBI" id="CHEBI:29105"/>
    </ligand>
</feature>
<dbReference type="GO" id="GO:0002161">
    <property type="term" value="F:aminoacyl-tRNA deacylase activity"/>
    <property type="evidence" value="ECO:0007669"/>
    <property type="project" value="TreeGrafter"/>
</dbReference>
<dbReference type="GO" id="GO:0004813">
    <property type="term" value="F:alanine-tRNA ligase activity"/>
    <property type="evidence" value="ECO:0007669"/>
    <property type="project" value="UniProtKB-UniRule"/>
</dbReference>
<dbReference type="Gene3D" id="3.30.54.20">
    <property type="match status" value="1"/>
</dbReference>
<dbReference type="Gene3D" id="3.10.310.40">
    <property type="match status" value="1"/>
</dbReference>
<keyword evidence="9 11" id="KW-0648">Protein biosynthesis</keyword>
<dbReference type="SMART" id="SM00863">
    <property type="entry name" value="tRNA_SAD"/>
    <property type="match status" value="1"/>
</dbReference>
<keyword evidence="3 11" id="KW-0436">Ligase</keyword>
<dbReference type="FunFam" id="3.30.54.20:FF:000001">
    <property type="entry name" value="Alanine--tRNA ligase"/>
    <property type="match status" value="1"/>
</dbReference>
<evidence type="ECO:0000256" key="2">
    <source>
        <dbReference type="ARBA" id="ARBA00022555"/>
    </source>
</evidence>
<dbReference type="NCBIfam" id="TIGR00344">
    <property type="entry name" value="alaS"/>
    <property type="match status" value="1"/>
</dbReference>
<comment type="cofactor">
    <cofactor evidence="11">
        <name>Zn(2+)</name>
        <dbReference type="ChEBI" id="CHEBI:29105"/>
    </cofactor>
    <text evidence="11">Binds 1 zinc ion per subunit.</text>
</comment>
<dbReference type="GO" id="GO:0045892">
    <property type="term" value="P:negative regulation of DNA-templated transcription"/>
    <property type="evidence" value="ECO:0007669"/>
    <property type="project" value="TreeGrafter"/>
</dbReference>
<keyword evidence="8 11" id="KW-0694">RNA-binding</keyword>
<dbReference type="InterPro" id="IPR012947">
    <property type="entry name" value="tRNA_SAD"/>
</dbReference>
<sequence>MKASEIRSKFLSFFETKGHTVVKSSSLIPHDDPTLLFTNAGMNQFKRCFLGEEKRAYVRAASSQKCMRAGGKHNDLENVGYTARHHTFFEMLGNFSFGDYFKEEAVAFAWEFLVGRMGLPQDKLFATIHEGDAAMGLGPDEEARRCWLRHLPDERILTFPTKDNFWAMGDTGPCGPCSEILIDQGEAMGCGRPDCRPGCDCDRYLELWNLVFMEFNRREDGALEPLPKPSIDTGMGLERLAAVIQKVPSNYDTDLFTPMMAAIGEMSGHAYGEDPEKDVSFRVIADHGRAAAFLIGDGVLPSNEGRGYVLRRVIRRALRHGRFLGLDRPFLHQVAVAVMHAMQDAYPELMESRNYITRVILHEEERFSETLDHGLKLLQNEMARLQDEGARVVPGELIFKLYDTYGFPIDIVTDMARKLHFQVDEEGFAERMQKQREQSRKHWKGSGERELSEAYRKLSADEVRSAFLGYDQLEAESRVAALVVEGRLVEEAGVGADVEVVTTETPFYGEAGGQVGDRGRILAAAGTLEVRDTLRLPGDLIVHVARVVEGSLRVGETVRLQVDAERRKDTALNHTATHILHRVLRDVLGDHVKQSGSLVAPDRLRFDFTHFASLTAAELAAIEERVNDEIRNNDSLRVQVMDLEEALKSGAVALFEEKYGDRVRLVEIPGFSRELCGGTHTQRTGDIGLFVIVQETSVAAGVRRIEALTGRHAYRHVKRQLEQLEEASRRLKVHPLEVVDRIERLFAQQRQLERELESLKASQAARRSADLLDLAAEIGGVRVLVTQVEADNPKALREMNDRFKERMGTGVVVLGAVHDGKVFLLAGVTDDLTKRLHAGHLIREIAAVVGGNGGGRPDMAQAGGSRPEKLTEAFDVARRIIQERLEGRG</sequence>
<name>A0A4V1ERI8_9BACT</name>
<dbReference type="InterPro" id="IPR009000">
    <property type="entry name" value="Transl_B-barrel_sf"/>
</dbReference>
<dbReference type="KEGG" id="dax:FDQ92_06100"/>
<gene>
    <name evidence="11 14" type="primary">alaS</name>
    <name evidence="14" type="ORF">FDQ92_06100</name>
</gene>
<feature type="binding site" evidence="11">
    <location>
        <position position="578"/>
    </location>
    <ligand>
        <name>Zn(2+)</name>
        <dbReference type="ChEBI" id="CHEBI:29105"/>
    </ligand>
</feature>
<dbReference type="SUPFAM" id="SSF55186">
    <property type="entry name" value="ThrRS/AlaRS common domain"/>
    <property type="match status" value="1"/>
</dbReference>
<dbReference type="GO" id="GO:0005829">
    <property type="term" value="C:cytosol"/>
    <property type="evidence" value="ECO:0007669"/>
    <property type="project" value="TreeGrafter"/>
</dbReference>
<evidence type="ECO:0000256" key="12">
    <source>
        <dbReference type="SAM" id="Coils"/>
    </source>
</evidence>
<reference evidence="14 15" key="2">
    <citation type="submission" date="2019-05" db="EMBL/GenBank/DDBJ databases">
        <authorList>
            <person name="Suflita J.M."/>
            <person name="Marks C.R."/>
        </authorList>
    </citation>
    <scope>NUCLEOTIDE SEQUENCE [LARGE SCALE GENOMIC DNA]</scope>
    <source>
        <strain evidence="14 15">ALDC</strain>
    </source>
</reference>
<dbReference type="GO" id="GO:0006419">
    <property type="term" value="P:alanyl-tRNA aminoacylation"/>
    <property type="evidence" value="ECO:0007669"/>
    <property type="project" value="UniProtKB-UniRule"/>
</dbReference>
<keyword evidence="7 11" id="KW-0067">ATP-binding</keyword>
<comment type="domain">
    <text evidence="11">Consists of three domains; the N-terminal catalytic domain, the editing domain and the C-terminal C-Ala domain. The editing domain removes incorrectly charged amino acids, while the C-Ala domain, along with tRNA(Ala), serves as a bridge to cooperatively bring together the editing and aminoacylation centers thus stimulating deacylation of misacylated tRNAs.</text>
</comment>
<dbReference type="GO" id="GO:0008270">
    <property type="term" value="F:zinc ion binding"/>
    <property type="evidence" value="ECO:0007669"/>
    <property type="project" value="UniProtKB-UniRule"/>
</dbReference>
<dbReference type="FunFam" id="3.30.980.10:FF:000004">
    <property type="entry name" value="Alanine--tRNA ligase, cytoplasmic"/>
    <property type="match status" value="1"/>
</dbReference>
<dbReference type="Pfam" id="PF07973">
    <property type="entry name" value="tRNA_SAD"/>
    <property type="match status" value="1"/>
</dbReference>
<dbReference type="SUPFAM" id="SSF55681">
    <property type="entry name" value="Class II aaRS and biotin synthetases"/>
    <property type="match status" value="1"/>
</dbReference>
<keyword evidence="6 11" id="KW-0862">Zinc</keyword>
<dbReference type="InterPro" id="IPR002318">
    <property type="entry name" value="Ala-tRNA-lgiase_IIc"/>
</dbReference>
<feature type="coiled-coil region" evidence="12">
    <location>
        <begin position="714"/>
        <end position="762"/>
    </location>
</feature>
<dbReference type="PROSITE" id="PS50860">
    <property type="entry name" value="AA_TRNA_LIGASE_II_ALA"/>
    <property type="match status" value="1"/>
</dbReference>
<dbReference type="CDD" id="cd00673">
    <property type="entry name" value="AlaRS_core"/>
    <property type="match status" value="1"/>
</dbReference>
<evidence type="ECO:0000256" key="1">
    <source>
        <dbReference type="ARBA" id="ARBA00008226"/>
    </source>
</evidence>
<dbReference type="Proteomes" id="UP000298602">
    <property type="component" value="Chromosome"/>
</dbReference>
<dbReference type="InterPro" id="IPR018163">
    <property type="entry name" value="Thr/Ala-tRNA-synth_IIc_edit"/>
</dbReference>
<dbReference type="EC" id="6.1.1.7" evidence="11"/>
<dbReference type="InterPro" id="IPR003156">
    <property type="entry name" value="DHHA1_dom"/>
</dbReference>
<evidence type="ECO:0000313" key="15">
    <source>
        <dbReference type="Proteomes" id="UP000298602"/>
    </source>
</evidence>
<accession>A0A4V1ERI8</accession>
<dbReference type="FunFam" id="3.10.310.40:FF:000001">
    <property type="entry name" value="Alanine--tRNA ligase"/>
    <property type="match status" value="1"/>
</dbReference>
<evidence type="ECO:0000256" key="3">
    <source>
        <dbReference type="ARBA" id="ARBA00022598"/>
    </source>
</evidence>
<protein>
    <recommendedName>
        <fullName evidence="11">Alanine--tRNA ligase</fullName>
        <ecNumber evidence="11">6.1.1.7</ecNumber>
    </recommendedName>
    <alternativeName>
        <fullName evidence="11">Alanyl-tRNA synthetase</fullName>
        <shortName evidence="11">AlaRS</shortName>
    </alternativeName>
</protein>
<dbReference type="GO" id="GO:0005524">
    <property type="term" value="F:ATP binding"/>
    <property type="evidence" value="ECO:0007669"/>
    <property type="project" value="UniProtKB-UniRule"/>
</dbReference>
<dbReference type="EMBL" id="CP040098">
    <property type="protein sequence ID" value="QCQ21791.1"/>
    <property type="molecule type" value="Genomic_DNA"/>
</dbReference>
<evidence type="ECO:0000256" key="4">
    <source>
        <dbReference type="ARBA" id="ARBA00022723"/>
    </source>
</evidence>